<proteinExistence type="inferred from homology"/>
<evidence type="ECO:0000256" key="3">
    <source>
        <dbReference type="ARBA" id="ARBA00022723"/>
    </source>
</evidence>
<feature type="binding site" description="axial binding residue" evidence="7">
    <location>
        <position position="419"/>
    </location>
    <ligand>
        <name>heme</name>
        <dbReference type="ChEBI" id="CHEBI:30413"/>
    </ligand>
    <ligandPart>
        <name>Fe</name>
        <dbReference type="ChEBI" id="CHEBI:18248"/>
    </ligandPart>
</feature>
<keyword evidence="6" id="KW-0503">Monooxygenase</keyword>
<gene>
    <name evidence="8" type="primary">ptlI</name>
    <name evidence="8" type="ORF">MPEAHAMD_3756</name>
</gene>
<evidence type="ECO:0000256" key="7">
    <source>
        <dbReference type="PIRSR" id="PIRSR602401-1"/>
    </source>
</evidence>
<dbReference type="InterPro" id="IPR050196">
    <property type="entry name" value="Cytochrome_P450_Monoox"/>
</dbReference>
<dbReference type="RefSeq" id="WP_238191922.1">
    <property type="nucleotide sequence ID" value="NZ_BPQJ01000017.1"/>
</dbReference>
<dbReference type="PRINTS" id="PR00463">
    <property type="entry name" value="EP450I"/>
</dbReference>
<keyword evidence="4" id="KW-0560">Oxidoreductase</keyword>
<dbReference type="Gene3D" id="1.10.630.10">
    <property type="entry name" value="Cytochrome P450"/>
    <property type="match status" value="1"/>
</dbReference>
<dbReference type="InterPro" id="IPR036396">
    <property type="entry name" value="Cyt_P450_sf"/>
</dbReference>
<dbReference type="GO" id="GO:0016705">
    <property type="term" value="F:oxidoreductase activity, acting on paired donors, with incorporation or reduction of molecular oxygen"/>
    <property type="evidence" value="ECO:0007669"/>
    <property type="project" value="InterPro"/>
</dbReference>
<dbReference type="Proteomes" id="UP001055286">
    <property type="component" value="Unassembled WGS sequence"/>
</dbReference>
<evidence type="ECO:0000256" key="4">
    <source>
        <dbReference type="ARBA" id="ARBA00023002"/>
    </source>
</evidence>
<dbReference type="SUPFAM" id="SSF48264">
    <property type="entry name" value="Cytochrome P450"/>
    <property type="match status" value="1"/>
</dbReference>
<protein>
    <submittedName>
        <fullName evidence="8">Pentalenene oxygenase</fullName>
    </submittedName>
</protein>
<evidence type="ECO:0000313" key="8">
    <source>
        <dbReference type="EMBL" id="GJD63586.1"/>
    </source>
</evidence>
<comment type="similarity">
    <text evidence="1">Belongs to the cytochrome P450 family.</text>
</comment>
<dbReference type="AlphaFoldDB" id="A0AA37HCV1"/>
<keyword evidence="3 7" id="KW-0479">Metal-binding</keyword>
<keyword evidence="9" id="KW-1185">Reference proteome</keyword>
<reference evidence="8" key="1">
    <citation type="journal article" date="2016" name="Front. Microbiol.">
        <title>Genome Sequence of the Piezophilic, Mesophilic Sulfate-Reducing Bacterium Desulfovibrio indicus J2T.</title>
        <authorList>
            <person name="Cao J."/>
            <person name="Maignien L."/>
            <person name="Shao Z."/>
            <person name="Alain K."/>
            <person name="Jebbar M."/>
        </authorList>
    </citation>
    <scope>NUCLEOTIDE SEQUENCE</scope>
    <source>
        <strain evidence="8">JCM 32048</strain>
    </source>
</reference>
<dbReference type="Pfam" id="PF00067">
    <property type="entry name" value="p450"/>
    <property type="match status" value="1"/>
</dbReference>
<keyword evidence="5 7" id="KW-0408">Iron</keyword>
<dbReference type="PANTHER" id="PTHR24291">
    <property type="entry name" value="CYTOCHROME P450 FAMILY 4"/>
    <property type="match status" value="1"/>
</dbReference>
<accession>A0AA37HCV1</accession>
<dbReference type="GO" id="GO:0020037">
    <property type="term" value="F:heme binding"/>
    <property type="evidence" value="ECO:0007669"/>
    <property type="project" value="InterPro"/>
</dbReference>
<name>A0AA37HCV1_9HYPH</name>
<keyword evidence="2 7" id="KW-0349">Heme</keyword>
<evidence type="ECO:0000256" key="1">
    <source>
        <dbReference type="ARBA" id="ARBA00010617"/>
    </source>
</evidence>
<reference evidence="8" key="2">
    <citation type="submission" date="2021-08" db="EMBL/GenBank/DDBJ databases">
        <authorList>
            <person name="Tani A."/>
            <person name="Ola A."/>
            <person name="Ogura Y."/>
            <person name="Katsura K."/>
            <person name="Hayashi T."/>
        </authorList>
    </citation>
    <scope>NUCLEOTIDE SEQUENCE</scope>
    <source>
        <strain evidence="8">JCM 32048</strain>
    </source>
</reference>
<comment type="cofactor">
    <cofactor evidence="7">
        <name>heme</name>
        <dbReference type="ChEBI" id="CHEBI:30413"/>
    </cofactor>
</comment>
<dbReference type="PANTHER" id="PTHR24291:SF50">
    <property type="entry name" value="BIFUNCTIONAL ALBAFLAVENONE MONOOXYGENASE_TERPENE SYNTHASE"/>
    <property type="match status" value="1"/>
</dbReference>
<comment type="caution">
    <text evidence="8">The sequence shown here is derived from an EMBL/GenBank/DDBJ whole genome shotgun (WGS) entry which is preliminary data.</text>
</comment>
<evidence type="ECO:0000256" key="2">
    <source>
        <dbReference type="ARBA" id="ARBA00022617"/>
    </source>
</evidence>
<dbReference type="GO" id="GO:0005506">
    <property type="term" value="F:iron ion binding"/>
    <property type="evidence" value="ECO:0007669"/>
    <property type="project" value="InterPro"/>
</dbReference>
<evidence type="ECO:0000256" key="6">
    <source>
        <dbReference type="ARBA" id="ARBA00023033"/>
    </source>
</evidence>
<evidence type="ECO:0000313" key="9">
    <source>
        <dbReference type="Proteomes" id="UP001055286"/>
    </source>
</evidence>
<evidence type="ECO:0000256" key="5">
    <source>
        <dbReference type="ARBA" id="ARBA00023004"/>
    </source>
</evidence>
<dbReference type="GO" id="GO:0004497">
    <property type="term" value="F:monooxygenase activity"/>
    <property type="evidence" value="ECO:0007669"/>
    <property type="project" value="UniProtKB-KW"/>
</dbReference>
<dbReference type="EMBL" id="BPQJ01000017">
    <property type="protein sequence ID" value="GJD63586.1"/>
    <property type="molecule type" value="Genomic_DNA"/>
</dbReference>
<dbReference type="InterPro" id="IPR002401">
    <property type="entry name" value="Cyt_P450_E_grp-I"/>
</dbReference>
<sequence length="471" mass="52010">MTAHPSHFRQAPEGPRPVLARITPPARPLGPWRFLRTVVRNPLEAWPETIYREPHYTSEFLGTSSLFVMAPNLIRRVMVDEADAFEKSEVLRRALSPALGDAILTADGARWRWQRRAAAPIFRAERIRSFVPAMIAAAERTRDALAAGAGTDAGNGAEIDIAQTMMRTTFEIIVETMLSGSGRIDAARVEQGITDYLESTSWVFALTLLRAPAWMPFPGRARAERAKSYLRDELLRLAAEGRRDGTEGRNDLMSLLLAARDPETGQAMDDRDVADNLLTFVTAGHETTALALTWAFYLLSHHPESEALIAAEVEAATGGGPLTADHVDALPYTRQVILEAMRLYPPVPVVVRAALRDVDLDGVPVKAGTPITIPIYAVHRHATLWDEPERFDPARFAPEAAKARDRYAYLPFAAGPRICIGMGFALSEAVAILAVLVRSLRFSLRPGYLPVLKQRITLRPSEGMPMRVTVR</sequence>
<organism evidence="8 9">
    <name type="scientific">Methylobacterium frigidaeris</name>
    <dbReference type="NCBI Taxonomy" id="2038277"/>
    <lineage>
        <taxon>Bacteria</taxon>
        <taxon>Pseudomonadati</taxon>
        <taxon>Pseudomonadota</taxon>
        <taxon>Alphaproteobacteria</taxon>
        <taxon>Hyphomicrobiales</taxon>
        <taxon>Methylobacteriaceae</taxon>
        <taxon>Methylobacterium</taxon>
    </lineage>
</organism>
<dbReference type="PRINTS" id="PR00385">
    <property type="entry name" value="P450"/>
</dbReference>
<dbReference type="InterPro" id="IPR001128">
    <property type="entry name" value="Cyt_P450"/>
</dbReference>